<protein>
    <submittedName>
        <fullName evidence="2">Uncharacterized protein</fullName>
    </submittedName>
</protein>
<proteinExistence type="predicted"/>
<feature type="region of interest" description="Disordered" evidence="1">
    <location>
        <begin position="159"/>
        <end position="190"/>
    </location>
</feature>
<dbReference type="EMBL" id="JAAXOX010000002">
    <property type="protein sequence ID" value="NKY22376.1"/>
    <property type="molecule type" value="Genomic_DNA"/>
</dbReference>
<feature type="compositionally biased region" description="Low complexity" evidence="1">
    <location>
        <begin position="405"/>
        <end position="419"/>
    </location>
</feature>
<name>A0A7X6QYU2_9CELL</name>
<feature type="compositionally biased region" description="Low complexity" evidence="1">
    <location>
        <begin position="166"/>
        <end position="175"/>
    </location>
</feature>
<reference evidence="2 3" key="1">
    <citation type="submission" date="2020-04" db="EMBL/GenBank/DDBJ databases">
        <title>MicrobeNet Type strains.</title>
        <authorList>
            <person name="Nicholson A.C."/>
        </authorList>
    </citation>
    <scope>NUCLEOTIDE SEQUENCE [LARGE SCALE GENOMIC DNA]</scope>
    <source>
        <strain evidence="2 3">ATCC BAA-788</strain>
    </source>
</reference>
<organism evidence="2 3">
    <name type="scientific">Cellulomonas denverensis</name>
    <dbReference type="NCBI Taxonomy" id="264297"/>
    <lineage>
        <taxon>Bacteria</taxon>
        <taxon>Bacillati</taxon>
        <taxon>Actinomycetota</taxon>
        <taxon>Actinomycetes</taxon>
        <taxon>Micrococcales</taxon>
        <taxon>Cellulomonadaceae</taxon>
        <taxon>Cellulomonas</taxon>
    </lineage>
</organism>
<feature type="region of interest" description="Disordered" evidence="1">
    <location>
        <begin position="119"/>
        <end position="144"/>
    </location>
</feature>
<dbReference type="AlphaFoldDB" id="A0A7X6QYU2"/>
<feature type="compositionally biased region" description="Low complexity" evidence="1">
    <location>
        <begin position="363"/>
        <end position="374"/>
    </location>
</feature>
<feature type="region of interest" description="Disordered" evidence="1">
    <location>
        <begin position="62"/>
        <end position="92"/>
    </location>
</feature>
<gene>
    <name evidence="2" type="ORF">HGA03_06805</name>
</gene>
<sequence length="592" mass="58600">MDAALARAARPEPLAGTTLTLTAWSTGPCAVTAPIAVPAPLTGTRTATGTVAATLEARLTITAGPRSSSASELAPRRTTGTVGPTAATLKPAGPLVPALTARAALAPAELPVATVTERPALEPGAPGPGVPPATLIEPATGPTTPRVAVAERTRATSIAAPEGSSTALTATEATARSPTAVVTPARRPSTPAVTRLVRPIAATRAPAESAAVVARLERPRAPVVGPAGTATPIPVLTAGEPATASTPIPAPETTLAAALLAVAKATTATVAGTTETAPRAPALATHVAVAETPAAPVLTTARATKATATALVPATKAADATLGPTAAAPLLGPAGTATLVTPAVALAPTRPVAIASRPVATPRRALAPRRASTADVAPAATVTGGPDTASVTRTPSAVGTERATARAPGAATVVPAGGRSRTRSAAEAGPTIRRTPTGRVARTVPGRPAGEPGGRSGSTPVITAGTASCTGNARNPCAAPGIRSSDPGPARSAAPLAVEPTAGGVTDSVACVTHRWSISSSDTCASSSHPRTRHPHRGIHGARAGTLTLLTMCRDTQVRKRRKATPSGVAFRERCPAASYSPTPWRVQYHRR</sequence>
<accession>A0A7X6QYU2</accession>
<evidence type="ECO:0000313" key="2">
    <source>
        <dbReference type="EMBL" id="NKY22376.1"/>
    </source>
</evidence>
<evidence type="ECO:0000256" key="1">
    <source>
        <dbReference type="SAM" id="MobiDB-lite"/>
    </source>
</evidence>
<comment type="caution">
    <text evidence="2">The sequence shown here is derived from an EMBL/GenBank/DDBJ whole genome shotgun (WGS) entry which is preliminary data.</text>
</comment>
<evidence type="ECO:0000313" key="3">
    <source>
        <dbReference type="Proteomes" id="UP000581206"/>
    </source>
</evidence>
<keyword evidence="3" id="KW-1185">Reference proteome</keyword>
<dbReference type="Proteomes" id="UP000581206">
    <property type="component" value="Unassembled WGS sequence"/>
</dbReference>
<feature type="region of interest" description="Disordered" evidence="1">
    <location>
        <begin position="363"/>
        <end position="461"/>
    </location>
</feature>